<dbReference type="EnsemblMetazoa" id="PPAI003543-RA">
    <property type="protein sequence ID" value="PPAI003543-PA"/>
    <property type="gene ID" value="PPAI003543"/>
</dbReference>
<dbReference type="VEuPathDB" id="VectorBase:PPAPM1_002026"/>
<dbReference type="InterPro" id="IPR036034">
    <property type="entry name" value="PDZ_sf"/>
</dbReference>
<dbReference type="VEuPathDB" id="VectorBase:PPAI003543"/>
<dbReference type="PANTHER" id="PTHR46221">
    <property type="entry name" value="FERM AND PDZ DOMAIN-CONTAINING PROTEIN FAMILY MEMBER"/>
    <property type="match status" value="1"/>
</dbReference>
<organism evidence="1 2">
    <name type="scientific">Phlebotomus papatasi</name>
    <name type="common">Sandfly</name>
    <dbReference type="NCBI Taxonomy" id="29031"/>
    <lineage>
        <taxon>Eukaryota</taxon>
        <taxon>Metazoa</taxon>
        <taxon>Ecdysozoa</taxon>
        <taxon>Arthropoda</taxon>
        <taxon>Hexapoda</taxon>
        <taxon>Insecta</taxon>
        <taxon>Pterygota</taxon>
        <taxon>Neoptera</taxon>
        <taxon>Endopterygota</taxon>
        <taxon>Diptera</taxon>
        <taxon>Nematocera</taxon>
        <taxon>Psychodoidea</taxon>
        <taxon>Psychodidae</taxon>
        <taxon>Phlebotomus</taxon>
        <taxon>Phlebotomus</taxon>
    </lineage>
</organism>
<dbReference type="AlphaFoldDB" id="A0A1B0D7M0"/>
<dbReference type="SUPFAM" id="SSF50156">
    <property type="entry name" value="PDZ domain-like"/>
    <property type="match status" value="1"/>
</dbReference>
<dbReference type="PROSITE" id="PS50106">
    <property type="entry name" value="PDZ"/>
    <property type="match status" value="1"/>
</dbReference>
<protein>
    <submittedName>
        <fullName evidence="1">Uncharacterized protein</fullName>
    </submittedName>
</protein>
<accession>A0A1B0D7M0</accession>
<dbReference type="Pfam" id="PF00595">
    <property type="entry name" value="PDZ"/>
    <property type="match status" value="1"/>
</dbReference>
<evidence type="ECO:0000313" key="1">
    <source>
        <dbReference type="EnsemblMetazoa" id="PPAI003543-PA"/>
    </source>
</evidence>
<reference evidence="1" key="1">
    <citation type="submission" date="2022-08" db="UniProtKB">
        <authorList>
            <consortium name="EnsemblMetazoa"/>
        </authorList>
    </citation>
    <scope>IDENTIFICATION</scope>
    <source>
        <strain evidence="1">Israel</strain>
    </source>
</reference>
<sequence length="110" mass="12085">MGTNCKFIKLLQLEPGDQILAVNGEDVKDAPRDRVIQLVRSCESQVTLLVTQPPVNGATGRKSTLLSAGKKAKLRTRPSRVRFAESVCVNGAPLFPVCGDIFLFFVTRHF</sequence>
<dbReference type="PANTHER" id="PTHR46221:SF3">
    <property type="entry name" value="FERM AND PDZ DOMAIN-CONTAINING PROTEIN 4"/>
    <property type="match status" value="1"/>
</dbReference>
<keyword evidence="2" id="KW-1185">Reference proteome</keyword>
<evidence type="ECO:0000313" key="2">
    <source>
        <dbReference type="Proteomes" id="UP000092462"/>
    </source>
</evidence>
<dbReference type="Gene3D" id="2.30.42.10">
    <property type="match status" value="1"/>
</dbReference>
<proteinExistence type="predicted"/>
<dbReference type="InterPro" id="IPR001478">
    <property type="entry name" value="PDZ"/>
</dbReference>
<dbReference type="Proteomes" id="UP000092462">
    <property type="component" value="Unassembled WGS sequence"/>
</dbReference>
<dbReference type="EMBL" id="AJVK01012465">
    <property type="status" value="NOT_ANNOTATED_CDS"/>
    <property type="molecule type" value="Genomic_DNA"/>
</dbReference>
<name>A0A1B0D7M0_PHLPP</name>